<keyword evidence="5" id="KW-0408">Iron</keyword>
<name>A0A1M6ST27_9BACT</name>
<dbReference type="RefSeq" id="WP_073303217.1">
    <property type="nucleotide sequence ID" value="NZ_FRAW01000007.1"/>
</dbReference>
<dbReference type="Proteomes" id="UP000184275">
    <property type="component" value="Unassembled WGS sequence"/>
</dbReference>
<dbReference type="Pfam" id="PF04055">
    <property type="entry name" value="Radical_SAM"/>
    <property type="match status" value="1"/>
</dbReference>
<evidence type="ECO:0000256" key="1">
    <source>
        <dbReference type="ARBA" id="ARBA00001966"/>
    </source>
</evidence>
<dbReference type="PANTHER" id="PTHR43787">
    <property type="entry name" value="FEMO COFACTOR BIOSYNTHESIS PROTEIN NIFB-RELATED"/>
    <property type="match status" value="1"/>
</dbReference>
<reference evidence="9" key="1">
    <citation type="submission" date="2016-11" db="EMBL/GenBank/DDBJ databases">
        <authorList>
            <person name="Varghese N."/>
            <person name="Submissions S."/>
        </authorList>
    </citation>
    <scope>NUCLEOTIDE SEQUENCE [LARGE SCALE GENOMIC DNA]</scope>
    <source>
        <strain evidence="9">UWOS</strain>
    </source>
</reference>
<evidence type="ECO:0000256" key="5">
    <source>
        <dbReference type="ARBA" id="ARBA00023004"/>
    </source>
</evidence>
<protein>
    <submittedName>
        <fullName evidence="8">Wyosine [tRNA(Phe)-imidazoG37] synthetase, radical SAM superfamily</fullName>
    </submittedName>
</protein>
<dbReference type="SUPFAM" id="SSF102114">
    <property type="entry name" value="Radical SAM enzymes"/>
    <property type="match status" value="1"/>
</dbReference>
<dbReference type="PANTHER" id="PTHR43787:SF11">
    <property type="entry name" value="UPF0026 PROTEIN SLR1464"/>
    <property type="match status" value="1"/>
</dbReference>
<dbReference type="InterPro" id="IPR007197">
    <property type="entry name" value="rSAM"/>
</dbReference>
<evidence type="ECO:0000256" key="2">
    <source>
        <dbReference type="ARBA" id="ARBA00022485"/>
    </source>
</evidence>
<comment type="cofactor">
    <cofactor evidence="1">
        <name>[4Fe-4S] cluster</name>
        <dbReference type="ChEBI" id="CHEBI:49883"/>
    </cofactor>
</comment>
<feature type="domain" description="Radical SAM core" evidence="7">
    <location>
        <begin position="45"/>
        <end position="212"/>
    </location>
</feature>
<dbReference type="GO" id="GO:0003824">
    <property type="term" value="F:catalytic activity"/>
    <property type="evidence" value="ECO:0007669"/>
    <property type="project" value="InterPro"/>
</dbReference>
<dbReference type="GO" id="GO:0046872">
    <property type="term" value="F:metal ion binding"/>
    <property type="evidence" value="ECO:0007669"/>
    <property type="project" value="UniProtKB-KW"/>
</dbReference>
<accession>A0A1M6ST27</accession>
<dbReference type="EMBL" id="FRAW01000007">
    <property type="protein sequence ID" value="SHK47884.1"/>
    <property type="molecule type" value="Genomic_DNA"/>
</dbReference>
<dbReference type="CDD" id="cd01335">
    <property type="entry name" value="Radical_SAM"/>
    <property type="match status" value="1"/>
</dbReference>
<dbReference type="SFLD" id="SFLDS00029">
    <property type="entry name" value="Radical_SAM"/>
    <property type="match status" value="1"/>
</dbReference>
<dbReference type="InterPro" id="IPR013785">
    <property type="entry name" value="Aldolase_TIM"/>
</dbReference>
<evidence type="ECO:0000256" key="4">
    <source>
        <dbReference type="ARBA" id="ARBA00022723"/>
    </source>
</evidence>
<proteinExistence type="predicted"/>
<evidence type="ECO:0000259" key="7">
    <source>
        <dbReference type="Pfam" id="PF04055"/>
    </source>
</evidence>
<dbReference type="InterPro" id="IPR058240">
    <property type="entry name" value="rSAM_sf"/>
</dbReference>
<gene>
    <name evidence="8" type="ORF">SAMN05720469_10749</name>
</gene>
<keyword evidence="9" id="KW-1185">Reference proteome</keyword>
<evidence type="ECO:0000313" key="9">
    <source>
        <dbReference type="Proteomes" id="UP000184275"/>
    </source>
</evidence>
<evidence type="ECO:0000313" key="8">
    <source>
        <dbReference type="EMBL" id="SHK47884.1"/>
    </source>
</evidence>
<sequence>MNQNALEKAWSEHSLLWDKNLWVYPVISRRAGGLSIGINLNPDKKCTFNCAYCQVDRTIPGSPQEIDVNTIEAEIVRIFAAYEKNGLSDFALFRDVAPEKRRIKDICLSGDGESTLATSFAEICQMMRRLQDRYSRYLLQLTLITNATCLNRPNVQKGLEALTEKRGEIWAKLDAGSERWFQKIDRSRISLEQIQKNLESAVQKFPLRIQTMLCKIQNEFPDEEEIRLYIQRLQKIYVQNPSNFLGVQLYGVIRRTAIPEVLPLEKEFFEMVAQKIRETIPVHVAIF</sequence>
<dbReference type="Gene3D" id="3.20.20.70">
    <property type="entry name" value="Aldolase class I"/>
    <property type="match status" value="1"/>
</dbReference>
<keyword evidence="3" id="KW-0949">S-adenosyl-L-methionine</keyword>
<evidence type="ECO:0000256" key="3">
    <source>
        <dbReference type="ARBA" id="ARBA00022691"/>
    </source>
</evidence>
<dbReference type="AlphaFoldDB" id="A0A1M6ST27"/>
<keyword evidence="2" id="KW-0004">4Fe-4S</keyword>
<keyword evidence="6" id="KW-0411">Iron-sulfur</keyword>
<dbReference type="GO" id="GO:0051539">
    <property type="term" value="F:4 iron, 4 sulfur cluster binding"/>
    <property type="evidence" value="ECO:0007669"/>
    <property type="project" value="UniProtKB-KW"/>
</dbReference>
<organism evidence="8 9">
    <name type="scientific">Fibrobacter intestinalis</name>
    <dbReference type="NCBI Taxonomy" id="28122"/>
    <lineage>
        <taxon>Bacteria</taxon>
        <taxon>Pseudomonadati</taxon>
        <taxon>Fibrobacterota</taxon>
        <taxon>Fibrobacteria</taxon>
        <taxon>Fibrobacterales</taxon>
        <taxon>Fibrobacteraceae</taxon>
        <taxon>Fibrobacter</taxon>
    </lineage>
</organism>
<evidence type="ECO:0000256" key="6">
    <source>
        <dbReference type="ARBA" id="ARBA00023014"/>
    </source>
</evidence>
<keyword evidence="4" id="KW-0479">Metal-binding</keyword>